<keyword evidence="3" id="KW-0812">Transmembrane</keyword>
<keyword evidence="1" id="KW-0175">Coiled coil</keyword>
<evidence type="ECO:0000256" key="1">
    <source>
        <dbReference type="SAM" id="Coils"/>
    </source>
</evidence>
<evidence type="ECO:0008006" key="6">
    <source>
        <dbReference type="Google" id="ProtNLM"/>
    </source>
</evidence>
<dbReference type="Proteomes" id="UP000032568">
    <property type="component" value="Chromosome"/>
</dbReference>
<dbReference type="AlphaFoldDB" id="A0AAE9YRI0"/>
<accession>A0AAE9YRI0</accession>
<keyword evidence="3" id="KW-1133">Transmembrane helix</keyword>
<feature type="coiled-coil region" evidence="1">
    <location>
        <begin position="46"/>
        <end position="106"/>
    </location>
</feature>
<dbReference type="KEGG" id="tact:SG35_023395"/>
<dbReference type="EMBL" id="CP059735">
    <property type="protein sequence ID" value="WDD98192.1"/>
    <property type="molecule type" value="Genomic_DNA"/>
</dbReference>
<sequence length="242" mass="27786">MQQWQQLSEKFLSLSQREQLLILLTGTVLIVFTFFTLAIDKNLVGVRNLQQQKQQLTSSNKGLSESVSSLQQALKRDPNIALKQQLKQYEQELLAADQQLLTLTSDLIDPVQMRYALTDLLAMQPEIKLLSFELLPPRELISAPPTQEPATQVSAAASGSEQKNSTKAESDGEFKAMTLYRHGIKLKLQGRYFQLRDYLAQMEKLSWRFFWQDFDYRLVEYPSSELEVEIYSLSTKRAFIGV</sequence>
<keyword evidence="5" id="KW-1185">Reference proteome</keyword>
<feature type="compositionally biased region" description="Polar residues" evidence="2">
    <location>
        <begin position="144"/>
        <end position="163"/>
    </location>
</feature>
<evidence type="ECO:0000256" key="3">
    <source>
        <dbReference type="SAM" id="Phobius"/>
    </source>
</evidence>
<feature type="transmembrane region" description="Helical" evidence="3">
    <location>
        <begin position="20"/>
        <end position="39"/>
    </location>
</feature>
<evidence type="ECO:0000313" key="4">
    <source>
        <dbReference type="EMBL" id="WDD98192.1"/>
    </source>
</evidence>
<dbReference type="RefSeq" id="WP_053042737.1">
    <property type="nucleotide sequence ID" value="NZ_CP059735.1"/>
</dbReference>
<name>A0AAE9YRI0_9GAMM</name>
<reference evidence="4 5" key="2">
    <citation type="journal article" date="2022" name="Mar. Drugs">
        <title>Bioassay-Guided Fractionation Leads to the Detection of Cholic Acid Generated by the Rare Thalassomonas sp.</title>
        <authorList>
            <person name="Pheiffer F."/>
            <person name="Schneider Y.K."/>
            <person name="Hansen E.H."/>
            <person name="Andersen J.H."/>
            <person name="Isaksson J."/>
            <person name="Busche T."/>
            <person name="R C."/>
            <person name="Kalinowski J."/>
            <person name="Zyl L.V."/>
            <person name="Trindade M."/>
        </authorList>
    </citation>
    <scope>NUCLEOTIDE SEQUENCE [LARGE SCALE GENOMIC DNA]</scope>
    <source>
        <strain evidence="4 5">A5K-106</strain>
    </source>
</reference>
<gene>
    <name evidence="4" type="ORF">SG35_023395</name>
</gene>
<protein>
    <recommendedName>
        <fullName evidence="6">MSHA biogenesis protein MshJ</fullName>
    </recommendedName>
</protein>
<organism evidence="4 5">
    <name type="scientific">Thalassomonas actiniarum</name>
    <dbReference type="NCBI Taxonomy" id="485447"/>
    <lineage>
        <taxon>Bacteria</taxon>
        <taxon>Pseudomonadati</taxon>
        <taxon>Pseudomonadota</taxon>
        <taxon>Gammaproteobacteria</taxon>
        <taxon>Alteromonadales</taxon>
        <taxon>Colwelliaceae</taxon>
        <taxon>Thalassomonas</taxon>
    </lineage>
</organism>
<proteinExistence type="predicted"/>
<keyword evidence="3" id="KW-0472">Membrane</keyword>
<evidence type="ECO:0000256" key="2">
    <source>
        <dbReference type="SAM" id="MobiDB-lite"/>
    </source>
</evidence>
<reference evidence="4 5" key="1">
    <citation type="journal article" date="2015" name="Genome Announc.">
        <title>Draft Genome Sequences of Marine Isolates of Thalassomonas viridans and Thalassomonas actiniarum.</title>
        <authorList>
            <person name="Olonade I."/>
            <person name="van Zyl L.J."/>
            <person name="Trindade M."/>
        </authorList>
    </citation>
    <scope>NUCLEOTIDE SEQUENCE [LARGE SCALE GENOMIC DNA]</scope>
    <source>
        <strain evidence="4 5">A5K-106</strain>
    </source>
</reference>
<feature type="region of interest" description="Disordered" evidence="2">
    <location>
        <begin position="141"/>
        <end position="170"/>
    </location>
</feature>
<evidence type="ECO:0000313" key="5">
    <source>
        <dbReference type="Proteomes" id="UP000032568"/>
    </source>
</evidence>